<dbReference type="PANTHER" id="PTHR12863:SF1">
    <property type="entry name" value="FATTY ACID 2-HYDROXYLASE"/>
    <property type="match status" value="1"/>
</dbReference>
<feature type="binding site" evidence="15">
    <location>
        <position position="352"/>
    </location>
    <ligand>
        <name>Zn(2+)</name>
        <dbReference type="ChEBI" id="CHEBI:29105"/>
        <label>1</label>
    </ligand>
</feature>
<keyword evidence="11 14" id="KW-0443">Lipid metabolism</keyword>
<feature type="binding site" evidence="15">
    <location>
        <position position="353"/>
    </location>
    <ligand>
        <name>Zn(2+)</name>
        <dbReference type="ChEBI" id="CHEBI:29105"/>
        <label>1</label>
    </ligand>
</feature>
<dbReference type="Proteomes" id="UP000039865">
    <property type="component" value="Unassembled WGS sequence"/>
</dbReference>
<dbReference type="PROSITE" id="PS50255">
    <property type="entry name" value="CYTOCHROME_B5_2"/>
    <property type="match status" value="1"/>
</dbReference>
<gene>
    <name evidence="20" type="primary">Contig13438.g14338</name>
    <name evidence="20" type="ORF">STYLEM_17174</name>
</gene>
<evidence type="ECO:0000256" key="6">
    <source>
        <dbReference type="ARBA" id="ARBA00022824"/>
    </source>
</evidence>
<reference evidence="20 21" key="1">
    <citation type="submission" date="2014-06" db="EMBL/GenBank/DDBJ databases">
        <authorList>
            <person name="Swart Estienne"/>
        </authorList>
    </citation>
    <scope>NUCLEOTIDE SEQUENCE [LARGE SCALE GENOMIC DNA]</scope>
    <source>
        <strain evidence="20 21">130c</strain>
    </source>
</reference>
<feature type="transmembrane region" description="Helical" evidence="18">
    <location>
        <begin position="199"/>
        <end position="216"/>
    </location>
</feature>
<feature type="binding site" evidence="15">
    <location>
        <position position="349"/>
    </location>
    <ligand>
        <name>Zn(2+)</name>
        <dbReference type="ChEBI" id="CHEBI:29105"/>
        <label>2</label>
    </ligand>
</feature>
<feature type="compositionally biased region" description="Polar residues" evidence="17">
    <location>
        <begin position="106"/>
        <end position="115"/>
    </location>
</feature>
<feature type="compositionally biased region" description="Low complexity" evidence="17">
    <location>
        <begin position="117"/>
        <end position="130"/>
    </location>
</feature>
<dbReference type="GO" id="GO:0005506">
    <property type="term" value="F:iron ion binding"/>
    <property type="evidence" value="ECO:0007669"/>
    <property type="project" value="UniProtKB-UniRule"/>
</dbReference>
<dbReference type="GO" id="GO:0080132">
    <property type="term" value="F:fatty acid 2-hydroxylase activity"/>
    <property type="evidence" value="ECO:0007669"/>
    <property type="project" value="InterPro"/>
</dbReference>
<evidence type="ECO:0000256" key="3">
    <source>
        <dbReference type="ARBA" id="ARBA00022516"/>
    </source>
</evidence>
<dbReference type="PIRSF" id="PIRSF005149">
    <property type="entry name" value="IPC-B_HD"/>
    <property type="match status" value="1"/>
</dbReference>
<evidence type="ECO:0000313" key="21">
    <source>
        <dbReference type="Proteomes" id="UP000039865"/>
    </source>
</evidence>
<keyword evidence="16" id="KW-0349">Heme</keyword>
<dbReference type="SUPFAM" id="SSF55856">
    <property type="entry name" value="Cytochrome b5-like heme/steroid binding domain"/>
    <property type="match status" value="1"/>
</dbReference>
<evidence type="ECO:0000256" key="18">
    <source>
        <dbReference type="SAM" id="Phobius"/>
    </source>
</evidence>
<keyword evidence="5 14" id="KW-0479">Metal-binding</keyword>
<evidence type="ECO:0000256" key="11">
    <source>
        <dbReference type="ARBA" id="ARBA00023098"/>
    </source>
</evidence>
<feature type="transmembrane region" description="Helical" evidence="18">
    <location>
        <begin position="314"/>
        <end position="332"/>
    </location>
</feature>
<accession>A0A078B0K0</accession>
<feature type="region of interest" description="Disordered" evidence="17">
    <location>
        <begin position="103"/>
        <end position="132"/>
    </location>
</feature>
<comment type="cofactor">
    <cofactor evidence="16">
        <name>Fe cation</name>
        <dbReference type="ChEBI" id="CHEBI:24875"/>
    </cofactor>
</comment>
<protein>
    <recommendedName>
        <fullName evidence="14">Fatty acid 2-hydroxylase</fullName>
        <ecNumber evidence="14">1.-.-.-</ecNumber>
    </recommendedName>
</protein>
<dbReference type="InterPro" id="IPR006694">
    <property type="entry name" value="Fatty_acid_hydroxylase"/>
</dbReference>
<organism evidence="20 21">
    <name type="scientific">Stylonychia lemnae</name>
    <name type="common">Ciliate</name>
    <dbReference type="NCBI Taxonomy" id="5949"/>
    <lineage>
        <taxon>Eukaryota</taxon>
        <taxon>Sar</taxon>
        <taxon>Alveolata</taxon>
        <taxon>Ciliophora</taxon>
        <taxon>Intramacronucleata</taxon>
        <taxon>Spirotrichea</taxon>
        <taxon>Stichotrichia</taxon>
        <taxon>Sporadotrichida</taxon>
        <taxon>Oxytrichidae</taxon>
        <taxon>Stylonychinae</taxon>
        <taxon>Stylonychia</taxon>
    </lineage>
</organism>
<feature type="binding site" evidence="15">
    <location>
        <position position="274"/>
    </location>
    <ligand>
        <name>Zn(2+)</name>
        <dbReference type="ChEBI" id="CHEBI:29105"/>
        <label>1</label>
    </ligand>
</feature>
<evidence type="ECO:0000256" key="16">
    <source>
        <dbReference type="PIRSR" id="PIRSR005149-50"/>
    </source>
</evidence>
<dbReference type="AlphaFoldDB" id="A0A078B0K0"/>
<comment type="similarity">
    <text evidence="2 14">Belongs to the sterol desaturase family. SCS7 subfamily.</text>
</comment>
<feature type="transmembrane region" description="Helical" evidence="18">
    <location>
        <begin position="228"/>
        <end position="248"/>
    </location>
</feature>
<dbReference type="OrthoDB" id="260519at2759"/>
<dbReference type="Pfam" id="PF00173">
    <property type="entry name" value="Cyt-b5"/>
    <property type="match status" value="1"/>
</dbReference>
<keyword evidence="10 14" id="KW-0560">Oxidoreductase</keyword>
<feature type="transmembrane region" description="Helical" evidence="18">
    <location>
        <begin position="283"/>
        <end position="302"/>
    </location>
</feature>
<comment type="function">
    <text evidence="14">Catalyzes stereospecific hydroxylation of free fatty acids at the C-2 position to produce (R)-2-hydroxy fatty acids, which are building blocks of sphingolipids and glycosphingolipids common in neural tissue and epidermis. Plays an essential role in the synthesis of galactosphingolipids of the myelin sheath. Responsible for the synthesis of sphingolipids and glycosphingolipids involved in the formation of epidermal lamellar bodies critical for skin permeability barrier. Participates in the synthesis of glycosphingolipids and a fraction of type II wax diesters in sebaceous gland, specifically regulating hair follicle homeostasis. Involved in the synthesis of sphingolipids of plasma membrane rafts, controlling lipid raft mobility and trafficking of raft-associated proteins.</text>
</comment>
<evidence type="ECO:0000256" key="4">
    <source>
        <dbReference type="ARBA" id="ARBA00022692"/>
    </source>
</evidence>
<comment type="subcellular location">
    <subcellularLocation>
        <location evidence="1">Endoplasmic reticulum membrane</location>
        <topology evidence="1">Multi-pass membrane protein</topology>
    </subcellularLocation>
</comment>
<evidence type="ECO:0000259" key="19">
    <source>
        <dbReference type="PROSITE" id="PS50255"/>
    </source>
</evidence>
<keyword evidence="7 14" id="KW-0276">Fatty acid metabolism</keyword>
<evidence type="ECO:0000256" key="17">
    <source>
        <dbReference type="SAM" id="MobiDB-lite"/>
    </source>
</evidence>
<dbReference type="GO" id="GO:0006633">
    <property type="term" value="P:fatty acid biosynthetic process"/>
    <property type="evidence" value="ECO:0007669"/>
    <property type="project" value="UniProtKB-KW"/>
</dbReference>
<keyword evidence="12 14" id="KW-0472">Membrane</keyword>
<evidence type="ECO:0000256" key="9">
    <source>
        <dbReference type="ARBA" id="ARBA00022989"/>
    </source>
</evidence>
<dbReference type="Gene3D" id="3.10.120.10">
    <property type="entry name" value="Cytochrome b5-like heme/steroid binding domain"/>
    <property type="match status" value="1"/>
</dbReference>
<evidence type="ECO:0000256" key="10">
    <source>
        <dbReference type="ARBA" id="ARBA00023002"/>
    </source>
</evidence>
<evidence type="ECO:0000256" key="13">
    <source>
        <dbReference type="ARBA" id="ARBA00023160"/>
    </source>
</evidence>
<dbReference type="OMA" id="WTIIEYV"/>
<feature type="binding site" evidence="15">
    <location>
        <position position="333"/>
    </location>
    <ligand>
        <name>Zn(2+)</name>
        <dbReference type="ChEBI" id="CHEBI:29105"/>
        <label>1</label>
    </ligand>
</feature>
<sequence length="378" mass="43560">MSITSVYNKNQNNSEQKFGVDNLLTFQNEVEVKKYQDQNSNLKLVIFEGVIYDVAEYLPQHPGGADLIVPYLGSCIDEPFEENQHTKSARNLFNDLPKVGLMKHNSGANSDSDTQASDKGSNSNLKNGSNTKQIQGLDGYQLQGTWNPNYDKGLLLQLWTSKISLKEYVQFIEEPKHLINPVRDVILFNSPYLEVFSKTPWYAIPIAWSPFLVYWLSLNELDAFSSLFWLLAGIVNWTLIEYLIHRFIFHGEDYWLPESNFAYVAHFLLHGIHHAFPQDALRLVFPVLPGYIVMNLLLAPLVKSLTPDHIENVFVAGTLVGYILYDLIHYFIHHSSPKDGYWKNVKIYHMQHHYKNGKAGYGVSQKFWDLVFRTELRI</sequence>
<feature type="binding site" description="axial binding residue" evidence="16">
    <location>
        <position position="85"/>
    </location>
    <ligand>
        <name>heme</name>
        <dbReference type="ChEBI" id="CHEBI:30413"/>
    </ligand>
    <ligandPart>
        <name>Fe</name>
        <dbReference type="ChEBI" id="CHEBI:18248"/>
    </ligandPart>
</feature>
<keyword evidence="13 14" id="KW-0275">Fatty acid biosynthesis</keyword>
<dbReference type="InterPro" id="IPR036400">
    <property type="entry name" value="Cyt_B5-like_heme/steroid_sf"/>
</dbReference>
<keyword evidence="21" id="KW-1185">Reference proteome</keyword>
<dbReference type="PANTHER" id="PTHR12863">
    <property type="entry name" value="FATTY ACID HYDROXYLASE"/>
    <property type="match status" value="1"/>
</dbReference>
<evidence type="ECO:0000256" key="5">
    <source>
        <dbReference type="ARBA" id="ARBA00022723"/>
    </source>
</evidence>
<keyword evidence="3 14" id="KW-0444">Lipid biosynthesis</keyword>
<feature type="binding site" evidence="15">
    <location>
        <position position="329"/>
    </location>
    <ligand>
        <name>Zn(2+)</name>
        <dbReference type="ChEBI" id="CHEBI:29105"/>
        <label>1</label>
    </ligand>
</feature>
<name>A0A078B0K0_STYLE</name>
<keyword evidence="14 16" id="KW-0408">Iron</keyword>
<dbReference type="InterPro" id="IPR014430">
    <property type="entry name" value="Scs7"/>
</dbReference>
<comment type="cofactor">
    <cofactor evidence="14 15">
        <name>Zn(2+)</name>
        <dbReference type="ChEBI" id="CHEBI:29105"/>
    </cofactor>
    <text evidence="14 15">Binds 2 Zn(2+) ions per subunit that likely form a catalytic dimetal center.</text>
</comment>
<dbReference type="Pfam" id="PF04116">
    <property type="entry name" value="FA_hydroxylase"/>
    <property type="match status" value="1"/>
</dbReference>
<feature type="binding site" evidence="15">
    <location>
        <position position="250"/>
    </location>
    <ligand>
        <name>Zn(2+)</name>
        <dbReference type="ChEBI" id="CHEBI:29105"/>
        <label>1</label>
    </ligand>
</feature>
<dbReference type="InParanoid" id="A0A078B0K0"/>
<evidence type="ECO:0000256" key="14">
    <source>
        <dbReference type="PIRNR" id="PIRNR005149"/>
    </source>
</evidence>
<dbReference type="GO" id="GO:0005789">
    <property type="term" value="C:endoplasmic reticulum membrane"/>
    <property type="evidence" value="ECO:0007669"/>
    <property type="project" value="UniProtKB-SubCell"/>
</dbReference>
<feature type="domain" description="Cytochrome b5 heme-binding" evidence="19">
    <location>
        <begin position="31"/>
        <end position="103"/>
    </location>
</feature>
<dbReference type="EMBL" id="CCKQ01016182">
    <property type="protein sequence ID" value="CDW88059.1"/>
    <property type="molecule type" value="Genomic_DNA"/>
</dbReference>
<evidence type="ECO:0000256" key="15">
    <source>
        <dbReference type="PIRSR" id="PIRSR005149-1"/>
    </source>
</evidence>
<feature type="binding site" evidence="15">
    <location>
        <position position="270"/>
    </location>
    <ligand>
        <name>Zn(2+)</name>
        <dbReference type="ChEBI" id="CHEBI:29105"/>
        <label>1</label>
    </ligand>
</feature>
<keyword evidence="6 14" id="KW-0256">Endoplasmic reticulum</keyword>
<proteinExistence type="inferred from homology"/>
<evidence type="ECO:0000256" key="8">
    <source>
        <dbReference type="ARBA" id="ARBA00022833"/>
    </source>
</evidence>
<keyword evidence="4 18" id="KW-0812">Transmembrane</keyword>
<evidence type="ECO:0000256" key="1">
    <source>
        <dbReference type="ARBA" id="ARBA00004477"/>
    </source>
</evidence>
<keyword evidence="9 18" id="KW-1133">Transmembrane helix</keyword>
<evidence type="ECO:0000256" key="2">
    <source>
        <dbReference type="ARBA" id="ARBA00005747"/>
    </source>
</evidence>
<evidence type="ECO:0000313" key="20">
    <source>
        <dbReference type="EMBL" id="CDW88059.1"/>
    </source>
</evidence>
<keyword evidence="8 15" id="KW-0862">Zinc</keyword>
<dbReference type="SMART" id="SM01117">
    <property type="entry name" value="Cyt-b5"/>
    <property type="match status" value="1"/>
</dbReference>
<feature type="binding site" description="axial binding residue" evidence="16">
    <location>
        <position position="61"/>
    </location>
    <ligand>
        <name>heme</name>
        <dbReference type="ChEBI" id="CHEBI:30413"/>
    </ligand>
    <ligandPart>
        <name>Fe</name>
        <dbReference type="ChEBI" id="CHEBI:18248"/>
    </ligandPart>
</feature>
<evidence type="ECO:0000256" key="7">
    <source>
        <dbReference type="ARBA" id="ARBA00022832"/>
    </source>
</evidence>
<evidence type="ECO:0000256" key="12">
    <source>
        <dbReference type="ARBA" id="ARBA00023136"/>
    </source>
</evidence>
<dbReference type="InterPro" id="IPR001199">
    <property type="entry name" value="Cyt_B5-like_heme/steroid-bd"/>
</dbReference>
<feature type="binding site" evidence="15">
    <location>
        <position position="245"/>
    </location>
    <ligand>
        <name>Zn(2+)</name>
        <dbReference type="ChEBI" id="CHEBI:29105"/>
        <label>1</label>
    </ligand>
</feature>
<dbReference type="EC" id="1.-.-.-" evidence="14"/>
<feature type="binding site" evidence="15">
    <location>
        <position position="273"/>
    </location>
    <ligand>
        <name>Zn(2+)</name>
        <dbReference type="ChEBI" id="CHEBI:29105"/>
        <label>1</label>
    </ligand>
</feature>